<organism evidence="1 2">
    <name type="scientific">Saponaria officinalis</name>
    <name type="common">Common soapwort</name>
    <name type="synonym">Lychnis saponaria</name>
    <dbReference type="NCBI Taxonomy" id="3572"/>
    <lineage>
        <taxon>Eukaryota</taxon>
        <taxon>Viridiplantae</taxon>
        <taxon>Streptophyta</taxon>
        <taxon>Embryophyta</taxon>
        <taxon>Tracheophyta</taxon>
        <taxon>Spermatophyta</taxon>
        <taxon>Magnoliopsida</taxon>
        <taxon>eudicotyledons</taxon>
        <taxon>Gunneridae</taxon>
        <taxon>Pentapetalae</taxon>
        <taxon>Caryophyllales</taxon>
        <taxon>Caryophyllaceae</taxon>
        <taxon>Caryophylleae</taxon>
        <taxon>Saponaria</taxon>
    </lineage>
</organism>
<dbReference type="AlphaFoldDB" id="A0AAW1KVT2"/>
<sequence length="202" mass="23217">MLPKTKKYDSGYEKRKKKKRIEQLIQSQKVALDKCIVKDTDNNNVGANLNINVNDNIDDVDSPLENGQNADKISFENVDDDINNVDNVNCDENVDADIDAENDVYNDDRVIFDENVGIGVDDNVVVDIYKPENWDKLDAKSIDILAINGPKRDLTIEKGPDDDLRRHFFSTFYIKILPNGEKMDREWLVYSKDLDKVFLFLL</sequence>
<evidence type="ECO:0000313" key="2">
    <source>
        <dbReference type="Proteomes" id="UP001443914"/>
    </source>
</evidence>
<proteinExistence type="predicted"/>
<keyword evidence="2" id="KW-1185">Reference proteome</keyword>
<accession>A0AAW1KVT2</accession>
<reference evidence="1" key="1">
    <citation type="submission" date="2024-03" db="EMBL/GenBank/DDBJ databases">
        <title>WGS assembly of Saponaria officinalis var. Norfolk2.</title>
        <authorList>
            <person name="Jenkins J."/>
            <person name="Shu S."/>
            <person name="Grimwood J."/>
            <person name="Barry K."/>
            <person name="Goodstein D."/>
            <person name="Schmutz J."/>
            <person name="Leebens-Mack J."/>
            <person name="Osbourn A."/>
        </authorList>
    </citation>
    <scope>NUCLEOTIDE SEQUENCE [LARGE SCALE GENOMIC DNA]</scope>
    <source>
        <strain evidence="1">JIC</strain>
    </source>
</reference>
<gene>
    <name evidence="1" type="ORF">RND81_05G057800</name>
</gene>
<dbReference type="EMBL" id="JBDFQZ010000005">
    <property type="protein sequence ID" value="KAK9724239.1"/>
    <property type="molecule type" value="Genomic_DNA"/>
</dbReference>
<evidence type="ECO:0000313" key="1">
    <source>
        <dbReference type="EMBL" id="KAK9724239.1"/>
    </source>
</evidence>
<comment type="caution">
    <text evidence="1">The sequence shown here is derived from an EMBL/GenBank/DDBJ whole genome shotgun (WGS) entry which is preliminary data.</text>
</comment>
<dbReference type="Proteomes" id="UP001443914">
    <property type="component" value="Unassembled WGS sequence"/>
</dbReference>
<protein>
    <submittedName>
        <fullName evidence="1">Uncharacterized protein</fullName>
    </submittedName>
</protein>
<name>A0AAW1KVT2_SAPOF</name>